<dbReference type="RefSeq" id="WP_185294153.1">
    <property type="nucleotide sequence ID" value="NZ_AP023287.1"/>
</dbReference>
<dbReference type="AlphaFoldDB" id="A0A6S6NYB9"/>
<dbReference type="Proteomes" id="UP000515734">
    <property type="component" value="Chromosome"/>
</dbReference>
<evidence type="ECO:0000313" key="1">
    <source>
        <dbReference type="EMBL" id="BCI51149.1"/>
    </source>
</evidence>
<evidence type="ECO:0000313" key="2">
    <source>
        <dbReference type="Proteomes" id="UP000515734"/>
    </source>
</evidence>
<reference evidence="1 2" key="1">
    <citation type="submission" date="2020-07" db="EMBL/GenBank/DDBJ databases">
        <title>Complete genome sequence of Mycolicibacterium litorale like strain isolated from cardiac implantable electronic device infection.</title>
        <authorList>
            <person name="Fukano H."/>
            <person name="Miyama H."/>
            <person name="Hoshino Y."/>
        </authorList>
    </citation>
    <scope>NUCLEOTIDE SEQUENCE [LARGE SCALE GENOMIC DNA]</scope>
    <source>
        <strain evidence="1 2">NIIDNTM18</strain>
    </source>
</reference>
<dbReference type="EMBL" id="AP023287">
    <property type="protein sequence ID" value="BCI51149.1"/>
    <property type="molecule type" value="Genomic_DNA"/>
</dbReference>
<protein>
    <submittedName>
        <fullName evidence="1">Uncharacterized protein</fullName>
    </submittedName>
</protein>
<sequence length="151" mass="17008">MTMQPAPDPLPSIDSLDELADLVMRQPDVYLRYSEGPETDSDTTASCDYEADVLMPGLSVSAIAPEPWWPRPAQDWIARRIRQYAQLHEPGRFPWVLTGRVVGHGPDHEPLVTDIRPIAALGERTLKEAAARYQERFQVGRDSRTGQRPDC</sequence>
<accession>A0A6S6NYB9</accession>
<proteinExistence type="predicted"/>
<gene>
    <name evidence="1" type="ORF">NIIDNTM18_04270</name>
</gene>
<organism evidence="1 2">
    <name type="scientific">Mycolicibacterium litorale</name>
    <dbReference type="NCBI Taxonomy" id="758802"/>
    <lineage>
        <taxon>Bacteria</taxon>
        <taxon>Bacillati</taxon>
        <taxon>Actinomycetota</taxon>
        <taxon>Actinomycetes</taxon>
        <taxon>Mycobacteriales</taxon>
        <taxon>Mycobacteriaceae</taxon>
        <taxon>Mycolicibacterium</taxon>
    </lineage>
</organism>
<dbReference type="InterPro" id="IPR046080">
    <property type="entry name" value="DUF6098"/>
</dbReference>
<dbReference type="Pfam" id="PF19593">
    <property type="entry name" value="DUF6098"/>
    <property type="match status" value="1"/>
</dbReference>
<name>A0A6S6NYB9_9MYCO</name>